<evidence type="ECO:0000313" key="1">
    <source>
        <dbReference type="EMBL" id="MQY51821.1"/>
    </source>
</evidence>
<proteinExistence type="predicted"/>
<dbReference type="Proteomes" id="UP000480275">
    <property type="component" value="Unassembled WGS sequence"/>
</dbReference>
<organism evidence="1 2">
    <name type="scientific">Rhodocyclus tenuis</name>
    <name type="common">Rhodospirillum tenue</name>
    <dbReference type="NCBI Taxonomy" id="1066"/>
    <lineage>
        <taxon>Bacteria</taxon>
        <taxon>Pseudomonadati</taxon>
        <taxon>Pseudomonadota</taxon>
        <taxon>Betaproteobacteria</taxon>
        <taxon>Rhodocyclales</taxon>
        <taxon>Rhodocyclaceae</taxon>
        <taxon>Rhodocyclus</taxon>
    </lineage>
</organism>
<sequence length="74" mass="8180">MALIIDLNGNCTQDTDEQLRDALGVHYSDEILDAGWTSVPREEPALHAIPAPETPHEPAFDADGFLERVYSSQE</sequence>
<protein>
    <submittedName>
        <fullName evidence="1">Uncharacterized protein</fullName>
    </submittedName>
</protein>
<reference evidence="1 2" key="1">
    <citation type="submission" date="2019-10" db="EMBL/GenBank/DDBJ databases">
        <title>Whole-genome sequence of the purple nonsulfur photosynthetic bacterium Rhodocyclus tenuis.</title>
        <authorList>
            <person name="Kyndt J.A."/>
            <person name="Meyer T.E."/>
        </authorList>
    </citation>
    <scope>NUCLEOTIDE SEQUENCE [LARGE SCALE GENOMIC DNA]</scope>
    <source>
        <strain evidence="1 2">DSM 110</strain>
    </source>
</reference>
<comment type="caution">
    <text evidence="1">The sequence shown here is derived from an EMBL/GenBank/DDBJ whole genome shotgun (WGS) entry which is preliminary data.</text>
</comment>
<dbReference type="AlphaFoldDB" id="A0A6L5JXR2"/>
<dbReference type="OrthoDB" id="8564953at2"/>
<gene>
    <name evidence="1" type="ORF">GHK24_08540</name>
</gene>
<accession>A0A6L5JXR2</accession>
<evidence type="ECO:0000313" key="2">
    <source>
        <dbReference type="Proteomes" id="UP000480275"/>
    </source>
</evidence>
<name>A0A6L5JXR2_RHOTE</name>
<dbReference type="EMBL" id="WIXJ01000005">
    <property type="protein sequence ID" value="MQY51821.1"/>
    <property type="molecule type" value="Genomic_DNA"/>
</dbReference>